<keyword evidence="7 11" id="KW-1133">Transmembrane helix</keyword>
<dbReference type="CDD" id="cd07987">
    <property type="entry name" value="LPLAT_MGAT-like"/>
    <property type="match status" value="1"/>
</dbReference>
<keyword evidence="9 11" id="KW-0472">Membrane</keyword>
<dbReference type="PANTHER" id="PTHR12317">
    <property type="entry name" value="DIACYLGLYCEROL O-ACYLTRANSFERASE"/>
    <property type="match status" value="1"/>
</dbReference>
<keyword evidence="6 11" id="KW-0256">Endoplasmic reticulum</keyword>
<keyword evidence="13" id="KW-1185">Reference proteome</keyword>
<dbReference type="InterPro" id="IPR007130">
    <property type="entry name" value="DAGAT"/>
</dbReference>
<name>A0A0R1DM42_DROYA</name>
<dbReference type="Pfam" id="PF03982">
    <property type="entry name" value="DAGAT"/>
    <property type="match status" value="1"/>
</dbReference>
<evidence type="ECO:0000256" key="4">
    <source>
        <dbReference type="ARBA" id="ARBA00022679"/>
    </source>
</evidence>
<reference evidence="12 13" key="2">
    <citation type="journal article" date="2007" name="PLoS Biol.">
        <title>Principles of genome evolution in the Drosophila melanogaster species group.</title>
        <authorList>
            <person name="Ranz J.M."/>
            <person name="Maurin D."/>
            <person name="Chan Y.S."/>
            <person name="von Grotthuss M."/>
            <person name="Hillier L.W."/>
            <person name="Roote J."/>
            <person name="Ashburner M."/>
            <person name="Bergman C.M."/>
        </authorList>
    </citation>
    <scope>NUCLEOTIDE SEQUENCE [LARGE SCALE GENOMIC DNA]</scope>
    <source>
        <strain evidence="13">Tai18E2 / Tucson 14021-0261.01</strain>
    </source>
</reference>
<evidence type="ECO:0000313" key="13">
    <source>
        <dbReference type="Proteomes" id="UP000002282"/>
    </source>
</evidence>
<dbReference type="KEGG" id="dya:Dyak_GE19144"/>
<evidence type="ECO:0000256" key="8">
    <source>
        <dbReference type="ARBA" id="ARBA00023098"/>
    </source>
</evidence>
<dbReference type="AlphaFoldDB" id="A0A0R1DM42"/>
<keyword evidence="10 12" id="KW-0012">Acyltransferase</keyword>
<keyword evidence="4 11" id="KW-0808">Transferase</keyword>
<dbReference type="PANTHER" id="PTHR12317:SF79">
    <property type="entry name" value="ACYLTRANSFERASE"/>
    <property type="match status" value="1"/>
</dbReference>
<dbReference type="OrthoDB" id="264532at2759"/>
<dbReference type="EMBL" id="CM000157">
    <property type="protein sequence ID" value="KRJ98312.1"/>
    <property type="molecule type" value="Genomic_DNA"/>
</dbReference>
<reference evidence="12 13" key="1">
    <citation type="journal article" date="2007" name="Nature">
        <title>Evolution of genes and genomes on the Drosophila phylogeny.</title>
        <authorList>
            <consortium name="Drosophila 12 Genomes Consortium"/>
            <person name="Clark A.G."/>
            <person name="Eisen M.B."/>
            <person name="Smith D.R."/>
            <person name="Bergman C.M."/>
            <person name="Oliver B."/>
            <person name="Markow T.A."/>
            <person name="Kaufman T.C."/>
            <person name="Kellis M."/>
            <person name="Gelbart W."/>
            <person name="Iyer V.N."/>
            <person name="Pollard D.A."/>
            <person name="Sackton T.B."/>
            <person name="Larracuente A.M."/>
            <person name="Singh N.D."/>
            <person name="Abad J.P."/>
            <person name="Abt D.N."/>
            <person name="Adryan B."/>
            <person name="Aguade M."/>
            <person name="Akashi H."/>
            <person name="Anderson W.W."/>
            <person name="Aquadro C.F."/>
            <person name="Ardell D.H."/>
            <person name="Arguello R."/>
            <person name="Artieri C.G."/>
            <person name="Barbash D.A."/>
            <person name="Barker D."/>
            <person name="Barsanti P."/>
            <person name="Batterham P."/>
            <person name="Batzoglou S."/>
            <person name="Begun D."/>
            <person name="Bhutkar A."/>
            <person name="Blanco E."/>
            <person name="Bosak S.A."/>
            <person name="Bradley R.K."/>
            <person name="Brand A.D."/>
            <person name="Brent M.R."/>
            <person name="Brooks A.N."/>
            <person name="Brown R.H."/>
            <person name="Butlin R.K."/>
            <person name="Caggese C."/>
            <person name="Calvi B.R."/>
            <person name="Bernardo de Carvalho A."/>
            <person name="Caspi A."/>
            <person name="Castrezana S."/>
            <person name="Celniker S.E."/>
            <person name="Chang J.L."/>
            <person name="Chapple C."/>
            <person name="Chatterji S."/>
            <person name="Chinwalla A."/>
            <person name="Civetta A."/>
            <person name="Clifton S.W."/>
            <person name="Comeron J.M."/>
            <person name="Costello J.C."/>
            <person name="Coyne J.A."/>
            <person name="Daub J."/>
            <person name="David R.G."/>
            <person name="Delcher A.L."/>
            <person name="Delehaunty K."/>
            <person name="Do C.B."/>
            <person name="Ebling H."/>
            <person name="Edwards K."/>
            <person name="Eickbush T."/>
            <person name="Evans J.D."/>
            <person name="Filipski A."/>
            <person name="Findeiss S."/>
            <person name="Freyhult E."/>
            <person name="Fulton L."/>
            <person name="Fulton R."/>
            <person name="Garcia A.C."/>
            <person name="Gardiner A."/>
            <person name="Garfield D.A."/>
            <person name="Garvin B.E."/>
            <person name="Gibson G."/>
            <person name="Gilbert D."/>
            <person name="Gnerre S."/>
            <person name="Godfrey J."/>
            <person name="Good R."/>
            <person name="Gotea V."/>
            <person name="Gravely B."/>
            <person name="Greenberg A.J."/>
            <person name="Griffiths-Jones S."/>
            <person name="Gross S."/>
            <person name="Guigo R."/>
            <person name="Gustafson E.A."/>
            <person name="Haerty W."/>
            <person name="Hahn M.W."/>
            <person name="Halligan D.L."/>
            <person name="Halpern A.L."/>
            <person name="Halter G.M."/>
            <person name="Han M.V."/>
            <person name="Heger A."/>
            <person name="Hillier L."/>
            <person name="Hinrichs A.S."/>
            <person name="Holmes I."/>
            <person name="Hoskins R.A."/>
            <person name="Hubisz M.J."/>
            <person name="Hultmark D."/>
            <person name="Huntley M.A."/>
            <person name="Jaffe D.B."/>
            <person name="Jagadeeshan S."/>
            <person name="Jeck W.R."/>
            <person name="Johnson J."/>
            <person name="Jones C.D."/>
            <person name="Jordan W.C."/>
            <person name="Karpen G.H."/>
            <person name="Kataoka E."/>
            <person name="Keightley P.D."/>
            <person name="Kheradpour P."/>
            <person name="Kirkness E.F."/>
            <person name="Koerich L.B."/>
            <person name="Kristiansen K."/>
            <person name="Kudrna D."/>
            <person name="Kulathinal R.J."/>
            <person name="Kumar S."/>
            <person name="Kwok R."/>
            <person name="Lander E."/>
            <person name="Langley C.H."/>
            <person name="Lapoint R."/>
            <person name="Lazzaro B.P."/>
            <person name="Lee S.J."/>
            <person name="Levesque L."/>
            <person name="Li R."/>
            <person name="Lin C.F."/>
            <person name="Lin M.F."/>
            <person name="Lindblad-Toh K."/>
            <person name="Llopart A."/>
            <person name="Long M."/>
            <person name="Low L."/>
            <person name="Lozovsky E."/>
            <person name="Lu J."/>
            <person name="Luo M."/>
            <person name="Machado C.A."/>
            <person name="Makalowski W."/>
            <person name="Marzo M."/>
            <person name="Matsuda M."/>
            <person name="Matzkin L."/>
            <person name="McAllister B."/>
            <person name="McBride C.S."/>
            <person name="McKernan B."/>
            <person name="McKernan K."/>
            <person name="Mendez-Lago M."/>
            <person name="Minx P."/>
            <person name="Mollenhauer M.U."/>
            <person name="Montooth K."/>
            <person name="Mount S.M."/>
            <person name="Mu X."/>
            <person name="Myers E."/>
            <person name="Negre B."/>
            <person name="Newfeld S."/>
            <person name="Nielsen R."/>
            <person name="Noor M.A."/>
            <person name="O'Grady P."/>
            <person name="Pachter L."/>
            <person name="Papaceit M."/>
            <person name="Parisi M.J."/>
            <person name="Parisi M."/>
            <person name="Parts L."/>
            <person name="Pedersen J.S."/>
            <person name="Pesole G."/>
            <person name="Phillippy A.M."/>
            <person name="Ponting C.P."/>
            <person name="Pop M."/>
            <person name="Porcelli D."/>
            <person name="Powell J.R."/>
            <person name="Prohaska S."/>
            <person name="Pruitt K."/>
            <person name="Puig M."/>
            <person name="Quesneville H."/>
            <person name="Ram K.R."/>
            <person name="Rand D."/>
            <person name="Rasmussen M.D."/>
            <person name="Reed L.K."/>
            <person name="Reenan R."/>
            <person name="Reily A."/>
            <person name="Remington K.A."/>
            <person name="Rieger T.T."/>
            <person name="Ritchie M.G."/>
            <person name="Robin C."/>
            <person name="Rogers Y.H."/>
            <person name="Rohde C."/>
            <person name="Rozas J."/>
            <person name="Rubenfield M.J."/>
            <person name="Ruiz A."/>
            <person name="Russo S."/>
            <person name="Salzberg S.L."/>
            <person name="Sanchez-Gracia A."/>
            <person name="Saranga D.J."/>
            <person name="Sato H."/>
            <person name="Schaeffer S.W."/>
            <person name="Schatz M.C."/>
            <person name="Schlenke T."/>
            <person name="Schwartz R."/>
            <person name="Segarra C."/>
            <person name="Singh R.S."/>
            <person name="Sirot L."/>
            <person name="Sirota M."/>
            <person name="Sisneros N.B."/>
            <person name="Smith C.D."/>
            <person name="Smith T.F."/>
            <person name="Spieth J."/>
            <person name="Stage D.E."/>
            <person name="Stark A."/>
            <person name="Stephan W."/>
            <person name="Strausberg R.L."/>
            <person name="Strempel S."/>
            <person name="Sturgill D."/>
            <person name="Sutton G."/>
            <person name="Sutton G.G."/>
            <person name="Tao W."/>
            <person name="Teichmann S."/>
            <person name="Tobari Y.N."/>
            <person name="Tomimura Y."/>
            <person name="Tsolas J.M."/>
            <person name="Valente V.L."/>
            <person name="Venter E."/>
            <person name="Venter J.C."/>
            <person name="Vicario S."/>
            <person name="Vieira F.G."/>
            <person name="Vilella A.J."/>
            <person name="Villasante A."/>
            <person name="Walenz B."/>
            <person name="Wang J."/>
            <person name="Wasserman M."/>
            <person name="Watts T."/>
            <person name="Wilson D."/>
            <person name="Wilson R.K."/>
            <person name="Wing R.A."/>
            <person name="Wolfner M.F."/>
            <person name="Wong A."/>
            <person name="Wong G.K."/>
            <person name="Wu C.I."/>
            <person name="Wu G."/>
            <person name="Yamamoto D."/>
            <person name="Yang H.P."/>
            <person name="Yang S.P."/>
            <person name="Yorke J.A."/>
            <person name="Yoshida K."/>
            <person name="Zdobnov E."/>
            <person name="Zhang P."/>
            <person name="Zhang Y."/>
            <person name="Zimin A.V."/>
            <person name="Baldwin J."/>
            <person name="Abdouelleil A."/>
            <person name="Abdulkadir J."/>
            <person name="Abebe A."/>
            <person name="Abera B."/>
            <person name="Abreu J."/>
            <person name="Acer S.C."/>
            <person name="Aftuck L."/>
            <person name="Alexander A."/>
            <person name="An P."/>
            <person name="Anderson E."/>
            <person name="Anderson S."/>
            <person name="Arachi H."/>
            <person name="Azer M."/>
            <person name="Bachantsang P."/>
            <person name="Barry A."/>
            <person name="Bayul T."/>
            <person name="Berlin A."/>
            <person name="Bessette D."/>
            <person name="Bloom T."/>
            <person name="Blye J."/>
            <person name="Boguslavskiy L."/>
            <person name="Bonnet C."/>
            <person name="Boukhgalter B."/>
            <person name="Bourzgui I."/>
            <person name="Brown A."/>
            <person name="Cahill P."/>
            <person name="Channer S."/>
            <person name="Cheshatsang Y."/>
            <person name="Chuda L."/>
            <person name="Citroen M."/>
            <person name="Collymore A."/>
            <person name="Cooke P."/>
            <person name="Costello M."/>
            <person name="D'Aco K."/>
            <person name="Daza R."/>
            <person name="De Haan G."/>
            <person name="DeGray S."/>
            <person name="DeMaso C."/>
            <person name="Dhargay N."/>
            <person name="Dooley K."/>
            <person name="Dooley E."/>
            <person name="Doricent M."/>
            <person name="Dorje P."/>
            <person name="Dorjee K."/>
            <person name="Dupes A."/>
            <person name="Elong R."/>
            <person name="Falk J."/>
            <person name="Farina A."/>
            <person name="Faro S."/>
            <person name="Ferguson D."/>
            <person name="Fisher S."/>
            <person name="Foley C.D."/>
            <person name="Franke A."/>
            <person name="Friedrich D."/>
            <person name="Gadbois L."/>
            <person name="Gearin G."/>
            <person name="Gearin C.R."/>
            <person name="Giannoukos G."/>
            <person name="Goode T."/>
            <person name="Graham J."/>
            <person name="Grandbois E."/>
            <person name="Grewal S."/>
            <person name="Gyaltsen K."/>
            <person name="Hafez N."/>
            <person name="Hagos B."/>
            <person name="Hall J."/>
            <person name="Henson C."/>
            <person name="Hollinger A."/>
            <person name="Honan T."/>
            <person name="Huard M.D."/>
            <person name="Hughes L."/>
            <person name="Hurhula B."/>
            <person name="Husby M.E."/>
            <person name="Kamat A."/>
            <person name="Kanga B."/>
            <person name="Kashin S."/>
            <person name="Khazanovich D."/>
            <person name="Kisner P."/>
            <person name="Lance K."/>
            <person name="Lara M."/>
            <person name="Lee W."/>
            <person name="Lennon N."/>
            <person name="Letendre F."/>
            <person name="LeVine R."/>
            <person name="Lipovsky A."/>
            <person name="Liu X."/>
            <person name="Liu J."/>
            <person name="Liu S."/>
            <person name="Lokyitsang T."/>
            <person name="Lokyitsang Y."/>
            <person name="Lubonja R."/>
            <person name="Lui A."/>
            <person name="MacDonald P."/>
            <person name="Magnisalis V."/>
            <person name="Maru K."/>
            <person name="Matthews C."/>
            <person name="McCusker W."/>
            <person name="McDonough S."/>
            <person name="Mehta T."/>
            <person name="Meldrim J."/>
            <person name="Meneus L."/>
            <person name="Mihai O."/>
            <person name="Mihalev A."/>
            <person name="Mihova T."/>
            <person name="Mittelman R."/>
            <person name="Mlenga V."/>
            <person name="Montmayeur A."/>
            <person name="Mulrain L."/>
            <person name="Navidi A."/>
            <person name="Naylor J."/>
            <person name="Negash T."/>
            <person name="Nguyen T."/>
            <person name="Nguyen N."/>
            <person name="Nicol R."/>
            <person name="Norbu C."/>
            <person name="Norbu N."/>
            <person name="Novod N."/>
            <person name="O'Neill B."/>
            <person name="Osman S."/>
            <person name="Markiewicz E."/>
            <person name="Oyono O.L."/>
            <person name="Patti C."/>
            <person name="Phunkhang P."/>
            <person name="Pierre F."/>
            <person name="Priest M."/>
            <person name="Raghuraman S."/>
            <person name="Rege F."/>
            <person name="Reyes R."/>
            <person name="Rise C."/>
            <person name="Rogov P."/>
            <person name="Ross K."/>
            <person name="Ryan E."/>
            <person name="Settipalli S."/>
            <person name="Shea T."/>
            <person name="Sherpa N."/>
            <person name="Shi L."/>
            <person name="Shih D."/>
            <person name="Sparrow T."/>
            <person name="Spaulding J."/>
            <person name="Stalker J."/>
            <person name="Stange-Thomann N."/>
            <person name="Stavropoulos S."/>
            <person name="Stone C."/>
            <person name="Strader C."/>
            <person name="Tesfaye S."/>
            <person name="Thomson T."/>
            <person name="Thoulutsang Y."/>
            <person name="Thoulutsang D."/>
            <person name="Topham K."/>
            <person name="Topping I."/>
            <person name="Tsamla T."/>
            <person name="Vassiliev H."/>
            <person name="Vo A."/>
            <person name="Wangchuk T."/>
            <person name="Wangdi T."/>
            <person name="Weiand M."/>
            <person name="Wilkinson J."/>
            <person name="Wilson A."/>
            <person name="Yadav S."/>
            <person name="Young G."/>
            <person name="Yu Q."/>
            <person name="Zembek L."/>
            <person name="Zhong D."/>
            <person name="Zimmer A."/>
            <person name="Zwirko Z."/>
            <person name="Jaffe D.B."/>
            <person name="Alvarez P."/>
            <person name="Brockman W."/>
            <person name="Butler J."/>
            <person name="Chin C."/>
            <person name="Gnerre S."/>
            <person name="Grabherr M."/>
            <person name="Kleber M."/>
            <person name="Mauceli E."/>
            <person name="MacCallum I."/>
        </authorList>
    </citation>
    <scope>NUCLEOTIDE SEQUENCE [LARGE SCALE GENOMIC DNA]</scope>
    <source>
        <strain evidence="13">Tai18E2 / Tucson 14021-0261.01</strain>
    </source>
</reference>
<evidence type="ECO:0000256" key="7">
    <source>
        <dbReference type="ARBA" id="ARBA00022989"/>
    </source>
</evidence>
<keyword evidence="3" id="KW-0444">Lipid biosynthesis</keyword>
<evidence type="ECO:0000256" key="9">
    <source>
        <dbReference type="ARBA" id="ARBA00023136"/>
    </source>
</evidence>
<keyword evidence="8" id="KW-0443">Lipid metabolism</keyword>
<evidence type="ECO:0000256" key="10">
    <source>
        <dbReference type="ARBA" id="ARBA00023315"/>
    </source>
</evidence>
<protein>
    <recommendedName>
        <fullName evidence="11">Acyltransferase</fullName>
        <ecNumber evidence="11">2.3.1.-</ecNumber>
    </recommendedName>
</protein>
<evidence type="ECO:0000313" key="12">
    <source>
        <dbReference type="EMBL" id="KRJ98312.1"/>
    </source>
</evidence>
<proteinExistence type="inferred from homology"/>
<dbReference type="GO" id="GO:0019432">
    <property type="term" value="P:triglyceride biosynthetic process"/>
    <property type="evidence" value="ECO:0007669"/>
    <property type="project" value="TreeGrafter"/>
</dbReference>
<dbReference type="Proteomes" id="UP000002282">
    <property type="component" value="Chromosome 2L"/>
</dbReference>
<dbReference type="GO" id="GO:0004144">
    <property type="term" value="F:diacylglycerol O-acyltransferase activity"/>
    <property type="evidence" value="ECO:0007669"/>
    <property type="project" value="TreeGrafter"/>
</dbReference>
<dbReference type="eggNOG" id="KOG0831">
    <property type="taxonomic scope" value="Eukaryota"/>
</dbReference>
<dbReference type="EC" id="2.3.1.-" evidence="11"/>
<gene>
    <name evidence="12" type="primary">Dyak\GE19144</name>
    <name evidence="12" type="synonym">dyak_GLEANR_2919</name>
    <name evidence="12" type="synonym">GE19144</name>
    <name evidence="12" type="ORF">Dyak_GE19144</name>
</gene>
<evidence type="ECO:0000256" key="11">
    <source>
        <dbReference type="RuleBase" id="RU367023"/>
    </source>
</evidence>
<sequence length="398" mass="45429">MQNFDRHSVIVAPGRIDHCLAFPWANVAEELCYQVVLLFEFESIDTMKIEWAPIGVPMERRRQTFAMAFLILSFMILSFGSYFFVAAVLFYGSVLWRTIMVIYLVYVYANHRRTHSIMDGNGWKINRNNWLFRHYRDYFPVQLVKTAELPPNKNYILASFPHGILGTGISINMGLDISKWLKLFPQVRPKVATLDQNFLTPIVRGLLRSWGLVSVSKEALVYLLTKSNDPKHNDNRDGFTSNAVAILVGGAQEALDSHPGKYILTLKNRKGFVKMAIRTGSSIVPTFSFGEVDILDQVANPPNSPVRRFQDFVKRITGISPLIPVGRGIFNYSFGFLPNRRRIVQVVGAPIDVVQNDQPDAAYVDKIHKQVIDDLEKMFAKYKDQYIPNSKQDKLIIH</sequence>
<evidence type="ECO:0000256" key="3">
    <source>
        <dbReference type="ARBA" id="ARBA00022516"/>
    </source>
</evidence>
<feature type="transmembrane region" description="Helical" evidence="11">
    <location>
        <begin position="90"/>
        <end position="109"/>
    </location>
</feature>
<feature type="transmembrane region" description="Helical" evidence="11">
    <location>
        <begin position="65"/>
        <end position="84"/>
    </location>
</feature>
<accession>A0A0R1DM42</accession>
<keyword evidence="5 11" id="KW-0812">Transmembrane</keyword>
<organism evidence="12 13">
    <name type="scientific">Drosophila yakuba</name>
    <name type="common">Fruit fly</name>
    <dbReference type="NCBI Taxonomy" id="7245"/>
    <lineage>
        <taxon>Eukaryota</taxon>
        <taxon>Metazoa</taxon>
        <taxon>Ecdysozoa</taxon>
        <taxon>Arthropoda</taxon>
        <taxon>Hexapoda</taxon>
        <taxon>Insecta</taxon>
        <taxon>Pterygota</taxon>
        <taxon>Neoptera</taxon>
        <taxon>Endopterygota</taxon>
        <taxon>Diptera</taxon>
        <taxon>Brachycera</taxon>
        <taxon>Muscomorpha</taxon>
        <taxon>Ephydroidea</taxon>
        <taxon>Drosophilidae</taxon>
        <taxon>Drosophila</taxon>
        <taxon>Sophophora</taxon>
    </lineage>
</organism>
<evidence type="ECO:0000256" key="2">
    <source>
        <dbReference type="ARBA" id="ARBA00005420"/>
    </source>
</evidence>
<dbReference type="GO" id="GO:0005789">
    <property type="term" value="C:endoplasmic reticulum membrane"/>
    <property type="evidence" value="ECO:0007669"/>
    <property type="project" value="UniProtKB-SubCell"/>
</dbReference>
<comment type="subcellular location">
    <subcellularLocation>
        <location evidence="1 11">Endoplasmic reticulum membrane</location>
        <topology evidence="1 11">Multi-pass membrane protein</topology>
    </subcellularLocation>
</comment>
<evidence type="ECO:0000256" key="5">
    <source>
        <dbReference type="ARBA" id="ARBA00022692"/>
    </source>
</evidence>
<comment type="similarity">
    <text evidence="2 11">Belongs to the diacylglycerol acyltransferase family.</text>
</comment>
<evidence type="ECO:0000256" key="6">
    <source>
        <dbReference type="ARBA" id="ARBA00022824"/>
    </source>
</evidence>
<evidence type="ECO:0000256" key="1">
    <source>
        <dbReference type="ARBA" id="ARBA00004477"/>
    </source>
</evidence>